<gene>
    <name evidence="1" type="ordered locus">Turpa_2146</name>
</gene>
<dbReference type="OrthoDB" id="345064at2"/>
<sequence length="196" mass="22146">MSDSVEKIPGKKKSQKAESVPQTAVKLRIHLGDKSVLLAETQIPATYSFTHKKGQIQYNQTIRAEDIRELAIENYRARKLSTGKDGDVYEFEPSTVRIELKDGQVFKLGYLFKDMRKLRARNADGVFSVFAFFADTWKPRTGWSERPAMGAAYPPDDARQNFAKPAHPAAYTRLEYFEPIDKAGADNAREGGNQQK</sequence>
<dbReference type="EMBL" id="CP002959">
    <property type="protein sequence ID" value="AFM12792.1"/>
    <property type="molecule type" value="Genomic_DNA"/>
</dbReference>
<protein>
    <submittedName>
        <fullName evidence="1">Uncharacterized protein</fullName>
    </submittedName>
</protein>
<organism evidence="1 2">
    <name type="scientific">Turneriella parva (strain ATCC BAA-1111 / DSM 21527 / NCTC 11395 / H)</name>
    <name type="common">Leptospira parva</name>
    <dbReference type="NCBI Taxonomy" id="869212"/>
    <lineage>
        <taxon>Bacteria</taxon>
        <taxon>Pseudomonadati</taxon>
        <taxon>Spirochaetota</taxon>
        <taxon>Spirochaetia</taxon>
        <taxon>Leptospirales</taxon>
        <taxon>Leptospiraceae</taxon>
        <taxon>Turneriella</taxon>
    </lineage>
</organism>
<evidence type="ECO:0000313" key="1">
    <source>
        <dbReference type="EMBL" id="AFM12792.1"/>
    </source>
</evidence>
<keyword evidence="2" id="KW-1185">Reference proteome</keyword>
<name>I4B685_TURPD</name>
<dbReference type="HOGENOM" id="CLU_1389696_0_0_12"/>
<dbReference type="STRING" id="869212.Turpa_2146"/>
<dbReference type="KEGG" id="tpx:Turpa_2146"/>
<accession>I4B685</accession>
<dbReference type="AlphaFoldDB" id="I4B685"/>
<dbReference type="RefSeq" id="WP_014803298.1">
    <property type="nucleotide sequence ID" value="NC_018020.1"/>
</dbReference>
<dbReference type="Proteomes" id="UP000006048">
    <property type="component" value="Chromosome"/>
</dbReference>
<evidence type="ECO:0000313" key="2">
    <source>
        <dbReference type="Proteomes" id="UP000006048"/>
    </source>
</evidence>
<proteinExistence type="predicted"/>
<reference evidence="1 2" key="1">
    <citation type="submission" date="2012-06" db="EMBL/GenBank/DDBJ databases">
        <title>The complete chromosome of genome of Turneriella parva DSM 21527.</title>
        <authorList>
            <consortium name="US DOE Joint Genome Institute (JGI-PGF)"/>
            <person name="Lucas S."/>
            <person name="Han J."/>
            <person name="Lapidus A."/>
            <person name="Bruce D."/>
            <person name="Goodwin L."/>
            <person name="Pitluck S."/>
            <person name="Peters L."/>
            <person name="Kyrpides N."/>
            <person name="Mavromatis K."/>
            <person name="Ivanova N."/>
            <person name="Mikhailova N."/>
            <person name="Chertkov O."/>
            <person name="Detter J.C."/>
            <person name="Tapia R."/>
            <person name="Han C."/>
            <person name="Land M."/>
            <person name="Hauser L."/>
            <person name="Markowitz V."/>
            <person name="Cheng J.-F."/>
            <person name="Hugenholtz P."/>
            <person name="Woyke T."/>
            <person name="Wu D."/>
            <person name="Gronow S."/>
            <person name="Wellnitz S."/>
            <person name="Brambilla E."/>
            <person name="Klenk H.-P."/>
            <person name="Eisen J.A."/>
        </authorList>
    </citation>
    <scope>NUCLEOTIDE SEQUENCE [LARGE SCALE GENOMIC DNA]</scope>
    <source>
        <strain evidence="2">ATCC BAA-1111 / DSM 21527 / NCTC 11395 / H</strain>
    </source>
</reference>